<feature type="binding site" evidence="10">
    <location>
        <position position="119"/>
    </location>
    <ligand>
        <name>L-histidine</name>
        <dbReference type="ChEBI" id="CHEBI:57595"/>
    </ligand>
</feature>
<dbReference type="RefSeq" id="WP_076713079.1">
    <property type="nucleotide sequence ID" value="NZ_MOEN01000017.1"/>
</dbReference>
<evidence type="ECO:0000256" key="5">
    <source>
        <dbReference type="ARBA" id="ARBA00011738"/>
    </source>
</evidence>
<keyword evidence="7 9" id="KW-0963">Cytoplasm</keyword>
<reference evidence="12 13" key="1">
    <citation type="submission" date="2016-10" db="EMBL/GenBank/DDBJ databases">
        <title>Genome sequence of a sulfur-reducing bacterium Desulfurobacterium indicum K6013.</title>
        <authorList>
            <person name="Cao J."/>
            <person name="Shao Z."/>
            <person name="Alain K."/>
            <person name="Jebbar M."/>
        </authorList>
    </citation>
    <scope>NUCLEOTIDE SEQUENCE [LARGE SCALE GENOMIC DNA]</scope>
    <source>
        <strain evidence="12 13">K6013</strain>
    </source>
</reference>
<evidence type="ECO:0000256" key="10">
    <source>
        <dbReference type="PIRSR" id="PIRSR001549-1"/>
    </source>
</evidence>
<evidence type="ECO:0000256" key="4">
    <source>
        <dbReference type="ARBA" id="ARBA00011496"/>
    </source>
</evidence>
<feature type="binding site" evidence="10">
    <location>
        <position position="109"/>
    </location>
    <ligand>
        <name>L-histidine</name>
        <dbReference type="ChEBI" id="CHEBI:57595"/>
    </ligand>
</feature>
<dbReference type="Pfam" id="PF13393">
    <property type="entry name" value="tRNA-synt_His"/>
    <property type="match status" value="1"/>
</dbReference>
<dbReference type="PANTHER" id="PTHR43707:SF1">
    <property type="entry name" value="HISTIDINE--TRNA LIGASE, MITOCHONDRIAL-RELATED"/>
    <property type="match status" value="1"/>
</dbReference>
<accession>A0A1R1MKY4</accession>
<sequence length="425" mass="48823">MRETEIPRGFKTHLPKEALEIGHIFKKMEGIAQQWGYLPVVPPTIEYLATFKKIDEQFEELAFKLVDKQTGKLISVRPDFTPQIARIVAASFKNEEPPFRFYYKGSIFRDTKGSREFPQFGFELIGVNDIEADAEVVSIIVDILKNLGLKSFQIDIGHVEFIDGVLEELNIEKESKIKFIKLLSHKDLSGIEIFMDENNLEASKREKIEELLELYGKAEILDRALEIFGNEKAKRAVNTLKEMFEILKTYGFEENIIFDLSERRGMKYHSGITFEIFHPLFGISLGNGGRYDSLVKSFGRNLPATGAAIRIDHIYQLVKRKETLNLQLPSDIYIIDMKKELRKAYEVAKLLRKQGYNVARDIVKRPVEASLEVAFNKGFKYAIVLNPQGENNRVIVTGRNTRKVIEEGRTIEETVSKIIESLEEH</sequence>
<evidence type="ECO:0000256" key="9">
    <source>
        <dbReference type="HAMAP-Rule" id="MF_00125"/>
    </source>
</evidence>
<dbReference type="CDD" id="cd00773">
    <property type="entry name" value="HisRS-like_core"/>
    <property type="match status" value="1"/>
</dbReference>
<dbReference type="GO" id="GO:0016757">
    <property type="term" value="F:glycosyltransferase activity"/>
    <property type="evidence" value="ECO:0007669"/>
    <property type="project" value="UniProtKB-KW"/>
</dbReference>
<gene>
    <name evidence="9" type="primary">hisZ</name>
    <name evidence="12" type="ORF">BLW93_05380</name>
</gene>
<evidence type="ECO:0000256" key="3">
    <source>
        <dbReference type="ARBA" id="ARBA00005539"/>
    </source>
</evidence>
<comment type="caution">
    <text evidence="12">The sequence shown here is derived from an EMBL/GenBank/DDBJ whole genome shotgun (WGS) entry which is preliminary data.</text>
</comment>
<dbReference type="PANTHER" id="PTHR43707">
    <property type="entry name" value="HISTIDYL-TRNA SYNTHETASE"/>
    <property type="match status" value="1"/>
</dbReference>
<feature type="binding site" evidence="10">
    <location>
        <position position="123"/>
    </location>
    <ligand>
        <name>L-histidine</name>
        <dbReference type="ChEBI" id="CHEBI:57595"/>
    </ligand>
</feature>
<dbReference type="GO" id="GO:0004821">
    <property type="term" value="F:histidine-tRNA ligase activity"/>
    <property type="evidence" value="ECO:0007669"/>
    <property type="project" value="TreeGrafter"/>
</dbReference>
<dbReference type="InterPro" id="IPR004516">
    <property type="entry name" value="HisRS/HisZ"/>
</dbReference>
<comment type="pathway">
    <text evidence="2 9">Amino-acid biosynthesis; L-histidine biosynthesis; L-histidine from 5-phospho-alpha-D-ribose 1-diphosphate: step 1/9.</text>
</comment>
<keyword evidence="12" id="KW-0808">Transferase</keyword>
<evidence type="ECO:0000256" key="6">
    <source>
        <dbReference type="ARBA" id="ARBA00020397"/>
    </source>
</evidence>
<dbReference type="OrthoDB" id="9800814at2"/>
<dbReference type="Gene3D" id="3.30.930.10">
    <property type="entry name" value="Bira Bifunctional Protein, Domain 2"/>
    <property type="match status" value="1"/>
</dbReference>
<keyword evidence="9" id="KW-0028">Amino-acid biosynthesis</keyword>
<dbReference type="EMBL" id="MOEN01000017">
    <property type="protein sequence ID" value="OMH40423.1"/>
    <property type="molecule type" value="Genomic_DNA"/>
</dbReference>
<evidence type="ECO:0000256" key="8">
    <source>
        <dbReference type="ARBA" id="ARBA00025246"/>
    </source>
</evidence>
<dbReference type="HAMAP" id="MF_00125">
    <property type="entry name" value="HisZ"/>
    <property type="match status" value="1"/>
</dbReference>
<evidence type="ECO:0000256" key="2">
    <source>
        <dbReference type="ARBA" id="ARBA00004667"/>
    </source>
</evidence>
<feature type="binding site" evidence="10">
    <location>
        <begin position="79"/>
        <end position="81"/>
    </location>
    <ligand>
        <name>L-histidine</name>
        <dbReference type="ChEBI" id="CHEBI:57595"/>
    </ligand>
</feature>
<comment type="subunit">
    <text evidence="4 9">Heteromultimer composed of HisG and HisZ subunits.</text>
</comment>
<dbReference type="SUPFAM" id="SSF52954">
    <property type="entry name" value="Class II aaRS ABD-related"/>
    <property type="match status" value="1"/>
</dbReference>
<organism evidence="12 13">
    <name type="scientific">Desulfurobacterium indicum</name>
    <dbReference type="NCBI Taxonomy" id="1914305"/>
    <lineage>
        <taxon>Bacteria</taxon>
        <taxon>Pseudomonadati</taxon>
        <taxon>Aquificota</taxon>
        <taxon>Aquificia</taxon>
        <taxon>Desulfurobacteriales</taxon>
        <taxon>Desulfurobacteriaceae</taxon>
        <taxon>Desulfurobacterium</taxon>
    </lineage>
</organism>
<comment type="similarity">
    <text evidence="3 9">Belongs to the class-II aminoacyl-tRNA synthetase family. HisZ subfamily.</text>
</comment>
<name>A0A1R1MKY4_9BACT</name>
<dbReference type="GO" id="GO:0006427">
    <property type="term" value="P:histidyl-tRNA aminoacylation"/>
    <property type="evidence" value="ECO:0007669"/>
    <property type="project" value="TreeGrafter"/>
</dbReference>
<evidence type="ECO:0000313" key="13">
    <source>
        <dbReference type="Proteomes" id="UP000187408"/>
    </source>
</evidence>
<keyword evidence="12" id="KW-0328">Glycosyltransferase</keyword>
<proteinExistence type="inferred from homology"/>
<dbReference type="SUPFAM" id="SSF55681">
    <property type="entry name" value="Class II aaRS and biotin synthetases"/>
    <property type="match status" value="1"/>
</dbReference>
<dbReference type="STRING" id="1914305.BLW93_05380"/>
<dbReference type="GO" id="GO:0000105">
    <property type="term" value="P:L-histidine biosynthetic process"/>
    <property type="evidence" value="ECO:0007669"/>
    <property type="project" value="UniProtKB-UniRule"/>
</dbReference>
<comment type="subcellular location">
    <subcellularLocation>
        <location evidence="1 9">Cytoplasm</location>
    </subcellularLocation>
</comment>
<dbReference type="InterPro" id="IPR004517">
    <property type="entry name" value="HisZ"/>
</dbReference>
<dbReference type="InterPro" id="IPR006195">
    <property type="entry name" value="aa-tRNA-synth_II"/>
</dbReference>
<feature type="domain" description="Aminoacyl-transfer RNA synthetases class-II family profile" evidence="11">
    <location>
        <begin position="31"/>
        <end position="329"/>
    </location>
</feature>
<dbReference type="GO" id="GO:0005737">
    <property type="term" value="C:cytoplasm"/>
    <property type="evidence" value="ECO:0007669"/>
    <property type="project" value="UniProtKB-SubCell"/>
</dbReference>
<dbReference type="PIRSF" id="PIRSF001549">
    <property type="entry name" value="His-tRNA_synth"/>
    <property type="match status" value="1"/>
</dbReference>
<comment type="miscellaneous">
    <text evidence="9">This function is generally fulfilled by the C-terminal part of HisG, which is missing in some bacteria such as this one.</text>
</comment>
<keyword evidence="9" id="KW-0368">Histidine biosynthesis</keyword>
<feature type="binding site" evidence="10">
    <location>
        <position position="264"/>
    </location>
    <ligand>
        <name>L-histidine</name>
        <dbReference type="ChEBI" id="CHEBI:57595"/>
    </ligand>
</feature>
<keyword evidence="13" id="KW-1185">Reference proteome</keyword>
<dbReference type="InterPro" id="IPR041715">
    <property type="entry name" value="HisRS-like_core"/>
</dbReference>
<dbReference type="PROSITE" id="PS50862">
    <property type="entry name" value="AA_TRNA_LIGASE_II"/>
    <property type="match status" value="1"/>
</dbReference>
<protein>
    <recommendedName>
        <fullName evidence="6 9">ATP phosphoribosyltransferase regulatory subunit</fullName>
    </recommendedName>
</protein>
<comment type="subunit">
    <text evidence="5">Homodimer.</text>
</comment>
<evidence type="ECO:0000259" key="11">
    <source>
        <dbReference type="PROSITE" id="PS50862"/>
    </source>
</evidence>
<evidence type="ECO:0000256" key="7">
    <source>
        <dbReference type="ARBA" id="ARBA00022490"/>
    </source>
</evidence>
<dbReference type="NCBIfam" id="TIGR00443">
    <property type="entry name" value="hisZ_biosyn_reg"/>
    <property type="match status" value="1"/>
</dbReference>
<dbReference type="InterPro" id="IPR045864">
    <property type="entry name" value="aa-tRNA-synth_II/BPL/LPL"/>
</dbReference>
<dbReference type="InterPro" id="IPR036621">
    <property type="entry name" value="Anticodon-bd_dom_sf"/>
</dbReference>
<dbReference type="UniPathway" id="UPA00031">
    <property type="reaction ID" value="UER00006"/>
</dbReference>
<comment type="function">
    <text evidence="8 9">Required for the first step of histidine biosynthesis. May allow the feedback regulation of ATP phosphoribosyltransferase activity by histidine.</text>
</comment>
<dbReference type="Proteomes" id="UP000187408">
    <property type="component" value="Unassembled WGS sequence"/>
</dbReference>
<dbReference type="Gene3D" id="3.40.50.800">
    <property type="entry name" value="Anticodon-binding domain"/>
    <property type="match status" value="1"/>
</dbReference>
<dbReference type="AlphaFoldDB" id="A0A1R1MKY4"/>
<evidence type="ECO:0000256" key="1">
    <source>
        <dbReference type="ARBA" id="ARBA00004496"/>
    </source>
</evidence>
<evidence type="ECO:0000313" key="12">
    <source>
        <dbReference type="EMBL" id="OMH40423.1"/>
    </source>
</evidence>